<feature type="compositionally biased region" description="Basic and acidic residues" evidence="1">
    <location>
        <begin position="11"/>
        <end position="24"/>
    </location>
</feature>
<evidence type="ECO:0000256" key="1">
    <source>
        <dbReference type="SAM" id="MobiDB-lite"/>
    </source>
</evidence>
<reference evidence="2 3" key="1">
    <citation type="submission" date="2017-06" db="EMBL/GenBank/DDBJ databases">
        <title>Complete genome sequence of Nitrospirillum amazonense strain CBAmC, an endophytic nitrogen-fixing and plant growth-promoting bacterium, isolated from sugarcane.</title>
        <authorList>
            <person name="Schwab S."/>
            <person name="dos Santos Teixeira K.R."/>
            <person name="Simoes Araujo J.L."/>
            <person name="Soares Vidal M."/>
            <person name="Borges de Freitas H.R."/>
            <person name="Rivello Crivelaro A.L."/>
            <person name="Bueno de Camargo Nunes A."/>
            <person name="dos Santos C.M."/>
            <person name="Palmeira da Silva Rosa D."/>
            <person name="da Silva Padilha D."/>
            <person name="da Silva E."/>
            <person name="Araujo Terra L."/>
            <person name="Soares Mendes V."/>
            <person name="Farinelli L."/>
            <person name="Magalhaes Cruz L."/>
            <person name="Baldani J.I."/>
        </authorList>
    </citation>
    <scope>NUCLEOTIDE SEQUENCE [LARGE SCALE GENOMIC DNA]</scope>
    <source>
        <strain evidence="2 3">CBAmC</strain>
    </source>
</reference>
<feature type="region of interest" description="Disordered" evidence="1">
    <location>
        <begin position="1"/>
        <end position="24"/>
    </location>
</feature>
<accession>A0A248JUJ3</accession>
<keyword evidence="3" id="KW-1185">Reference proteome</keyword>
<proteinExistence type="predicted"/>
<gene>
    <name evidence="2" type="ORF">Y958_15690</name>
</gene>
<dbReference type="RefSeq" id="WP_088872979.1">
    <property type="nucleotide sequence ID" value="NZ_CP022111.1"/>
</dbReference>
<evidence type="ECO:0000313" key="2">
    <source>
        <dbReference type="EMBL" id="ASG22393.1"/>
    </source>
</evidence>
<sequence length="91" mass="9282">MTDINPLAADRPARDRLGEDRLGGRGDDIYAALLAAHEGLAFEASAALNASLVLLLANAVGDVPLVLAAIERARTAAPGQGRPQQGGPDQG</sequence>
<organism evidence="2 3">
    <name type="scientific">Nitrospirillum viridazoti CBAmc</name>
    <dbReference type="NCBI Taxonomy" id="1441467"/>
    <lineage>
        <taxon>Bacteria</taxon>
        <taxon>Pseudomonadati</taxon>
        <taxon>Pseudomonadota</taxon>
        <taxon>Alphaproteobacteria</taxon>
        <taxon>Rhodospirillales</taxon>
        <taxon>Azospirillaceae</taxon>
        <taxon>Nitrospirillum</taxon>
        <taxon>Nitrospirillum viridazoti</taxon>
    </lineage>
</organism>
<dbReference type="InterPro" id="IPR021233">
    <property type="entry name" value="DUF2783"/>
</dbReference>
<dbReference type="EMBL" id="CP022111">
    <property type="protein sequence ID" value="ASG22393.1"/>
    <property type="molecule type" value="Genomic_DNA"/>
</dbReference>
<dbReference type="KEGG" id="nao:Y958_15690"/>
<dbReference type="Pfam" id="PF10932">
    <property type="entry name" value="DUF2783"/>
    <property type="match status" value="1"/>
</dbReference>
<dbReference type="AlphaFoldDB" id="A0A248JUJ3"/>
<protein>
    <recommendedName>
        <fullName evidence="4">DUF2783 domain-containing protein</fullName>
    </recommendedName>
</protein>
<evidence type="ECO:0008006" key="4">
    <source>
        <dbReference type="Google" id="ProtNLM"/>
    </source>
</evidence>
<evidence type="ECO:0000313" key="3">
    <source>
        <dbReference type="Proteomes" id="UP000197153"/>
    </source>
</evidence>
<dbReference type="Proteomes" id="UP000197153">
    <property type="component" value="Chromosome 2"/>
</dbReference>
<name>A0A248JUJ3_9PROT</name>